<dbReference type="Proteomes" id="UP000070501">
    <property type="component" value="Unassembled WGS sequence"/>
</dbReference>
<gene>
    <name evidence="1" type="ORF">Micbo1qcDRAFT_205079</name>
</gene>
<protein>
    <submittedName>
        <fullName evidence="1">Uncharacterized protein</fullName>
    </submittedName>
</protein>
<keyword evidence="2" id="KW-1185">Reference proteome</keyword>
<dbReference type="AlphaFoldDB" id="A0A136J1U7"/>
<name>A0A136J1U7_9PEZI</name>
<dbReference type="EMBL" id="KQ964251">
    <property type="protein sequence ID" value="KXJ91059.1"/>
    <property type="molecule type" value="Genomic_DNA"/>
</dbReference>
<organism evidence="1 2">
    <name type="scientific">Microdochium bolleyi</name>
    <dbReference type="NCBI Taxonomy" id="196109"/>
    <lineage>
        <taxon>Eukaryota</taxon>
        <taxon>Fungi</taxon>
        <taxon>Dikarya</taxon>
        <taxon>Ascomycota</taxon>
        <taxon>Pezizomycotina</taxon>
        <taxon>Sordariomycetes</taxon>
        <taxon>Xylariomycetidae</taxon>
        <taxon>Xylariales</taxon>
        <taxon>Microdochiaceae</taxon>
        <taxon>Microdochium</taxon>
    </lineage>
</organism>
<reference evidence="2" key="1">
    <citation type="submission" date="2016-02" db="EMBL/GenBank/DDBJ databases">
        <title>Draft genome sequence of Microdochium bolleyi, a fungal endophyte of beachgrass.</title>
        <authorList>
            <consortium name="DOE Joint Genome Institute"/>
            <person name="David A.S."/>
            <person name="May G."/>
            <person name="Haridas S."/>
            <person name="Lim J."/>
            <person name="Wang M."/>
            <person name="Labutti K."/>
            <person name="Lipzen A."/>
            <person name="Barry K."/>
            <person name="Grigoriev I.V."/>
        </authorList>
    </citation>
    <scope>NUCLEOTIDE SEQUENCE [LARGE SCALE GENOMIC DNA]</scope>
    <source>
        <strain evidence="2">J235TASD1</strain>
    </source>
</reference>
<proteinExistence type="predicted"/>
<accession>A0A136J1U7</accession>
<dbReference type="InParanoid" id="A0A136J1U7"/>
<evidence type="ECO:0000313" key="1">
    <source>
        <dbReference type="EMBL" id="KXJ91059.1"/>
    </source>
</evidence>
<dbReference type="OrthoDB" id="10555521at2759"/>
<evidence type="ECO:0000313" key="2">
    <source>
        <dbReference type="Proteomes" id="UP000070501"/>
    </source>
</evidence>
<sequence>MATIAALLTTEASALPTYSKIVNSTTVARSPMTTSTATTIQQLDSRGLEAGWAAPVEPAAVKPDVVAVHELMYHINCFPETGQLNHAETDVVLNKLRKYVYQTRAGKAAYTEGSTTAVSCTATDGTWYGVPHLERAILEMDLLCGPYVASRFTYTDIGLVIAKGTGSSAPATNCMGLGLPAARRG</sequence>